<proteinExistence type="predicted"/>
<reference evidence="1 2" key="1">
    <citation type="journal article" date="2023" name="G3 (Bethesda)">
        <title>A chromosome-length genome assembly and annotation of blackberry (Rubus argutus, cv. 'Hillquist').</title>
        <authorList>
            <person name="Bruna T."/>
            <person name="Aryal R."/>
            <person name="Dudchenko O."/>
            <person name="Sargent D.J."/>
            <person name="Mead D."/>
            <person name="Buti M."/>
            <person name="Cavallini A."/>
            <person name="Hytonen T."/>
            <person name="Andres J."/>
            <person name="Pham M."/>
            <person name="Weisz D."/>
            <person name="Mascagni F."/>
            <person name="Usai G."/>
            <person name="Natali L."/>
            <person name="Bassil N."/>
            <person name="Fernandez G.E."/>
            <person name="Lomsadze A."/>
            <person name="Armour M."/>
            <person name="Olukolu B."/>
            <person name="Poorten T."/>
            <person name="Britton C."/>
            <person name="Davik J."/>
            <person name="Ashrafi H."/>
            <person name="Aiden E.L."/>
            <person name="Borodovsky M."/>
            <person name="Worthington M."/>
        </authorList>
    </citation>
    <scope>NUCLEOTIDE SEQUENCE [LARGE SCALE GENOMIC DNA]</scope>
    <source>
        <strain evidence="1">PI 553951</strain>
    </source>
</reference>
<gene>
    <name evidence="1" type="ORF">M0R45_000955</name>
</gene>
<keyword evidence="2" id="KW-1185">Reference proteome</keyword>
<organism evidence="1 2">
    <name type="scientific">Rubus argutus</name>
    <name type="common">Southern blackberry</name>
    <dbReference type="NCBI Taxonomy" id="59490"/>
    <lineage>
        <taxon>Eukaryota</taxon>
        <taxon>Viridiplantae</taxon>
        <taxon>Streptophyta</taxon>
        <taxon>Embryophyta</taxon>
        <taxon>Tracheophyta</taxon>
        <taxon>Spermatophyta</taxon>
        <taxon>Magnoliopsida</taxon>
        <taxon>eudicotyledons</taxon>
        <taxon>Gunneridae</taxon>
        <taxon>Pentapetalae</taxon>
        <taxon>rosids</taxon>
        <taxon>fabids</taxon>
        <taxon>Rosales</taxon>
        <taxon>Rosaceae</taxon>
        <taxon>Rosoideae</taxon>
        <taxon>Rosoideae incertae sedis</taxon>
        <taxon>Rubus</taxon>
    </lineage>
</organism>
<dbReference type="EMBL" id="JBEDUW010000209">
    <property type="protein sequence ID" value="KAK9903778.1"/>
    <property type="molecule type" value="Genomic_DNA"/>
</dbReference>
<evidence type="ECO:0000313" key="2">
    <source>
        <dbReference type="Proteomes" id="UP001457282"/>
    </source>
</evidence>
<name>A0AAW1VJE0_RUBAR</name>
<dbReference type="Proteomes" id="UP001457282">
    <property type="component" value="Unassembled WGS sequence"/>
</dbReference>
<sequence length="109" mass="12824">MMSRQSTLSIFSETEHIELNSKTANSRVVQLSVKEKMFDTWQLCKYYLWREEFSVRPRNRVDIRMDVEKLVNTLAFPFGERLRRGTSSVGIFAFLPTIMVTKISHYNPS</sequence>
<accession>A0AAW1VJE0</accession>
<dbReference type="AlphaFoldDB" id="A0AAW1VJE0"/>
<evidence type="ECO:0000313" key="1">
    <source>
        <dbReference type="EMBL" id="KAK9903778.1"/>
    </source>
</evidence>
<comment type="caution">
    <text evidence="1">The sequence shown here is derived from an EMBL/GenBank/DDBJ whole genome shotgun (WGS) entry which is preliminary data.</text>
</comment>
<protein>
    <submittedName>
        <fullName evidence="1">Uncharacterized protein</fullName>
    </submittedName>
</protein>